<dbReference type="PANTHER" id="PTHR42758:SF2">
    <property type="entry name" value="PHOSPHATIDYLGLYCEROL PHOSPHOLIPASE C"/>
    <property type="match status" value="1"/>
</dbReference>
<accession>A0AAV2RXE7</accession>
<comment type="catalytic activity">
    <reaction evidence="8">
        <text>1-O-hexadecyl-sn-glycero-3-phosphocholine + H2O = 1-O-hexadecyl-sn-glycero-3-phosphate + choline + H(+)</text>
        <dbReference type="Rhea" id="RHEA:41143"/>
        <dbReference type="ChEBI" id="CHEBI:15354"/>
        <dbReference type="ChEBI" id="CHEBI:15377"/>
        <dbReference type="ChEBI" id="CHEBI:15378"/>
        <dbReference type="ChEBI" id="CHEBI:64496"/>
        <dbReference type="ChEBI" id="CHEBI:77580"/>
    </reaction>
    <physiologicalReaction direction="left-to-right" evidence="8">
        <dbReference type="Rhea" id="RHEA:41144"/>
    </physiologicalReaction>
</comment>
<evidence type="ECO:0000256" key="6">
    <source>
        <dbReference type="ARBA" id="ARBA00023098"/>
    </source>
</evidence>
<protein>
    <recommendedName>
        <fullName evidence="14">GP-PDE domain-containing protein</fullName>
    </recommendedName>
</protein>
<dbReference type="EMBL" id="CAXKWB010037294">
    <property type="protein sequence ID" value="CAL4149554.1"/>
    <property type="molecule type" value="Genomic_DNA"/>
</dbReference>
<proteinExistence type="inferred from homology"/>
<dbReference type="GO" id="GO:0046475">
    <property type="term" value="P:glycerophospholipid catabolic process"/>
    <property type="evidence" value="ECO:0007669"/>
    <property type="project" value="TreeGrafter"/>
</dbReference>
<comment type="similarity">
    <text evidence="2">Belongs to the glycerophosphoryl diester phosphodiesterase family.</text>
</comment>
<evidence type="ECO:0000256" key="4">
    <source>
        <dbReference type="ARBA" id="ARBA00022801"/>
    </source>
</evidence>
<dbReference type="Proteomes" id="UP001497623">
    <property type="component" value="Unassembled WGS sequence"/>
</dbReference>
<comment type="subcellular location">
    <subcellularLocation>
        <location evidence="1">Membrane</location>
    </subcellularLocation>
</comment>
<dbReference type="GO" id="GO:0004622">
    <property type="term" value="F:phosphatidylcholine lysophospholipase activity"/>
    <property type="evidence" value="ECO:0007669"/>
    <property type="project" value="TreeGrafter"/>
</dbReference>
<dbReference type="PROSITE" id="PS51704">
    <property type="entry name" value="GP_PDE"/>
    <property type="match status" value="1"/>
</dbReference>
<evidence type="ECO:0000256" key="8">
    <source>
        <dbReference type="ARBA" id="ARBA00036083"/>
    </source>
</evidence>
<feature type="transmembrane region" description="Helical" evidence="13">
    <location>
        <begin position="12"/>
        <end position="30"/>
    </location>
</feature>
<evidence type="ECO:0000256" key="5">
    <source>
        <dbReference type="ARBA" id="ARBA00022989"/>
    </source>
</evidence>
<evidence type="ECO:0000256" key="7">
    <source>
        <dbReference type="ARBA" id="ARBA00023136"/>
    </source>
</evidence>
<keyword evidence="7 13" id="KW-0472">Membrane</keyword>
<comment type="caution">
    <text evidence="15">The sequence shown here is derived from an EMBL/GenBank/DDBJ whole genome shotgun (WGS) entry which is preliminary data.</text>
</comment>
<dbReference type="InterPro" id="IPR030395">
    <property type="entry name" value="GP_PDE_dom"/>
</dbReference>
<evidence type="ECO:0000256" key="1">
    <source>
        <dbReference type="ARBA" id="ARBA00004370"/>
    </source>
</evidence>
<gene>
    <name evidence="15" type="ORF">MNOR_LOCUS30467</name>
</gene>
<keyword evidence="3 13" id="KW-0812">Transmembrane</keyword>
<evidence type="ECO:0000256" key="11">
    <source>
        <dbReference type="ARBA" id="ARBA00048580"/>
    </source>
</evidence>
<dbReference type="GO" id="GO:0008081">
    <property type="term" value="F:phosphoric diester hydrolase activity"/>
    <property type="evidence" value="ECO:0007669"/>
    <property type="project" value="InterPro"/>
</dbReference>
<dbReference type="PANTHER" id="PTHR42758">
    <property type="entry name" value="PHOSPHATIDYLGLYCEROL PHOSPHOLIPASE C"/>
    <property type="match status" value="1"/>
</dbReference>
<comment type="catalytic activity">
    <reaction evidence="11">
        <text>1-O-(1Z-octadecenyl)-sn-glycero-3-phospho-N-hexadecanoyl-ethanolamine + H2O = 1-O-(1Z-octadecenyl)-sn-glycero-3-phosphate + N-hexadecanoylethanolamine + H(+)</text>
        <dbReference type="Rhea" id="RHEA:53184"/>
        <dbReference type="ChEBI" id="CHEBI:15377"/>
        <dbReference type="ChEBI" id="CHEBI:15378"/>
        <dbReference type="ChEBI" id="CHEBI:71464"/>
        <dbReference type="ChEBI" id="CHEBI:137009"/>
        <dbReference type="ChEBI" id="CHEBI:137017"/>
    </reaction>
    <physiologicalReaction direction="left-to-right" evidence="11">
        <dbReference type="Rhea" id="RHEA:53185"/>
    </physiologicalReaction>
</comment>
<name>A0AAV2RXE7_MEGNR</name>
<dbReference type="GO" id="GO:0005789">
    <property type="term" value="C:endoplasmic reticulum membrane"/>
    <property type="evidence" value="ECO:0007669"/>
    <property type="project" value="TreeGrafter"/>
</dbReference>
<evidence type="ECO:0000256" key="13">
    <source>
        <dbReference type="SAM" id="Phobius"/>
    </source>
</evidence>
<evidence type="ECO:0000256" key="12">
    <source>
        <dbReference type="ARBA" id="ARBA00048947"/>
    </source>
</evidence>
<dbReference type="SUPFAM" id="SSF51695">
    <property type="entry name" value="PLC-like phosphodiesterases"/>
    <property type="match status" value="1"/>
</dbReference>
<dbReference type="AlphaFoldDB" id="A0AAV2RXE7"/>
<organism evidence="15 16">
    <name type="scientific">Meganyctiphanes norvegica</name>
    <name type="common">Northern krill</name>
    <name type="synonym">Thysanopoda norvegica</name>
    <dbReference type="NCBI Taxonomy" id="48144"/>
    <lineage>
        <taxon>Eukaryota</taxon>
        <taxon>Metazoa</taxon>
        <taxon>Ecdysozoa</taxon>
        <taxon>Arthropoda</taxon>
        <taxon>Crustacea</taxon>
        <taxon>Multicrustacea</taxon>
        <taxon>Malacostraca</taxon>
        <taxon>Eumalacostraca</taxon>
        <taxon>Eucarida</taxon>
        <taxon>Euphausiacea</taxon>
        <taxon>Euphausiidae</taxon>
        <taxon>Meganyctiphanes</taxon>
    </lineage>
</organism>
<evidence type="ECO:0000313" key="15">
    <source>
        <dbReference type="EMBL" id="CAL4149554.1"/>
    </source>
</evidence>
<sequence length="131" mass="15001">NPDMCLLFSARSVVLLLLKLYTGLLPFMPLKETHLEIFVPAHLVKLFGHKMGDKWWHSVLGNIASALLIRPALFDHLAKRGIQTYLWVMNTEEDIKSAFDSGATGVMTDYPTLLRDFLEKNPQYVQHQKFS</sequence>
<feature type="non-terminal residue" evidence="15">
    <location>
        <position position="1"/>
    </location>
</feature>
<dbReference type="InterPro" id="IPR017946">
    <property type="entry name" value="PLC-like_Pdiesterase_TIM-brl"/>
</dbReference>
<evidence type="ECO:0000256" key="2">
    <source>
        <dbReference type="ARBA" id="ARBA00007277"/>
    </source>
</evidence>
<keyword evidence="4" id="KW-0378">Hydrolase</keyword>
<dbReference type="InterPro" id="IPR052271">
    <property type="entry name" value="GDPD-Related"/>
</dbReference>
<comment type="catalytic activity">
    <reaction evidence="12">
        <text>N,1-di-(9Z-octadecenoyl)-sn-glycero-3-phosphoethanolamine + H2O = N-(9Z-octadecenoyl) ethanolamine + 1-(9Z-octadecenoyl)-sn-glycero-3-phosphate + H(+)</text>
        <dbReference type="Rhea" id="RHEA:56460"/>
        <dbReference type="ChEBI" id="CHEBI:15377"/>
        <dbReference type="ChEBI" id="CHEBI:15378"/>
        <dbReference type="ChEBI" id="CHEBI:71466"/>
        <dbReference type="ChEBI" id="CHEBI:74544"/>
        <dbReference type="ChEBI" id="CHEBI:85222"/>
    </reaction>
    <physiologicalReaction direction="left-to-right" evidence="12">
        <dbReference type="Rhea" id="RHEA:56461"/>
    </physiologicalReaction>
</comment>
<comment type="catalytic activity">
    <reaction evidence="10">
        <text>N-hexadecanoyl-1-(9Z-octadecenoyl)-sn-glycero-3-phosphoethanolamine + H2O = N-hexadecanoylethanolamine + 1-(9Z-octadecenoyl)-sn-glycero-3-phosphate + H(+)</text>
        <dbReference type="Rhea" id="RHEA:53168"/>
        <dbReference type="ChEBI" id="CHEBI:15377"/>
        <dbReference type="ChEBI" id="CHEBI:15378"/>
        <dbReference type="ChEBI" id="CHEBI:71464"/>
        <dbReference type="ChEBI" id="CHEBI:74544"/>
        <dbReference type="ChEBI" id="CHEBI:85217"/>
    </reaction>
    <physiologicalReaction direction="left-to-right" evidence="10">
        <dbReference type="Rhea" id="RHEA:53169"/>
    </physiologicalReaction>
</comment>
<dbReference type="Gene3D" id="3.20.20.190">
    <property type="entry name" value="Phosphatidylinositol (PI) phosphodiesterase"/>
    <property type="match status" value="1"/>
</dbReference>
<keyword evidence="16" id="KW-1185">Reference proteome</keyword>
<evidence type="ECO:0000313" key="16">
    <source>
        <dbReference type="Proteomes" id="UP001497623"/>
    </source>
</evidence>
<keyword evidence="6" id="KW-0443">Lipid metabolism</keyword>
<evidence type="ECO:0000256" key="3">
    <source>
        <dbReference type="ARBA" id="ARBA00022692"/>
    </source>
</evidence>
<reference evidence="15 16" key="1">
    <citation type="submission" date="2024-05" db="EMBL/GenBank/DDBJ databases">
        <authorList>
            <person name="Wallberg A."/>
        </authorList>
    </citation>
    <scope>NUCLEOTIDE SEQUENCE [LARGE SCALE GENOMIC DNA]</scope>
</reference>
<comment type="catalytic activity">
    <reaction evidence="9">
        <text>N-(5Z,8Z,11Z,14Z-eicosatetraenoyl)-1-(9Z-octadecenoyl)-sn-glycero-3-phosphoethanolamine + H2O = N-(5Z,8Z,11Z,14Z-eicosatetraenoyl)-ethanolamine + 1-(9Z-octadecenoyl)-sn-glycero-3-phosphate + H(+)</text>
        <dbReference type="Rhea" id="RHEA:45544"/>
        <dbReference type="ChEBI" id="CHEBI:2700"/>
        <dbReference type="ChEBI" id="CHEBI:15377"/>
        <dbReference type="ChEBI" id="CHEBI:15378"/>
        <dbReference type="ChEBI" id="CHEBI:74544"/>
        <dbReference type="ChEBI" id="CHEBI:85223"/>
    </reaction>
    <physiologicalReaction direction="left-to-right" evidence="9">
        <dbReference type="Rhea" id="RHEA:45545"/>
    </physiologicalReaction>
</comment>
<evidence type="ECO:0000256" key="10">
    <source>
        <dbReference type="ARBA" id="ARBA00047538"/>
    </source>
</evidence>
<evidence type="ECO:0000256" key="9">
    <source>
        <dbReference type="ARBA" id="ARBA00047392"/>
    </source>
</evidence>
<dbReference type="Pfam" id="PF03009">
    <property type="entry name" value="GDPD"/>
    <property type="match status" value="1"/>
</dbReference>
<feature type="transmembrane region" description="Helical" evidence="13">
    <location>
        <begin position="55"/>
        <end position="73"/>
    </location>
</feature>
<keyword evidence="5 13" id="KW-1133">Transmembrane helix</keyword>
<evidence type="ECO:0000259" key="14">
    <source>
        <dbReference type="PROSITE" id="PS51704"/>
    </source>
</evidence>
<feature type="domain" description="GP-PDE" evidence="14">
    <location>
        <begin position="1"/>
        <end position="118"/>
    </location>
</feature>